<dbReference type="EMBL" id="LUGH01000620">
    <property type="protein sequence ID" value="OBZ83690.1"/>
    <property type="molecule type" value="Genomic_DNA"/>
</dbReference>
<evidence type="ECO:0000313" key="2">
    <source>
        <dbReference type="EMBL" id="OBZ83690.1"/>
    </source>
</evidence>
<feature type="compositionally biased region" description="Polar residues" evidence="1">
    <location>
        <begin position="1"/>
        <end position="12"/>
    </location>
</feature>
<dbReference type="OrthoDB" id="2290810at2759"/>
<dbReference type="InParanoid" id="A0A1C7N3P6"/>
<keyword evidence="3" id="KW-1185">Reference proteome</keyword>
<comment type="caution">
    <text evidence="2">The sequence shown here is derived from an EMBL/GenBank/DDBJ whole genome shotgun (WGS) entry which is preliminary data.</text>
</comment>
<dbReference type="AlphaFoldDB" id="A0A1C7N3P6"/>
<evidence type="ECO:0000313" key="3">
    <source>
        <dbReference type="Proteomes" id="UP000093000"/>
    </source>
</evidence>
<feature type="region of interest" description="Disordered" evidence="1">
    <location>
        <begin position="264"/>
        <end position="329"/>
    </location>
</feature>
<protein>
    <submittedName>
        <fullName evidence="2">Uncharacterized protein</fullName>
    </submittedName>
</protein>
<evidence type="ECO:0000256" key="1">
    <source>
        <dbReference type="SAM" id="MobiDB-lite"/>
    </source>
</evidence>
<reference evidence="2 3" key="1">
    <citation type="submission" date="2016-03" db="EMBL/GenBank/DDBJ databases">
        <title>Choanephora cucurbitarum.</title>
        <authorList>
            <person name="Min B."/>
            <person name="Park H."/>
            <person name="Park J.-H."/>
            <person name="Shin H.-D."/>
            <person name="Choi I.-G."/>
        </authorList>
    </citation>
    <scope>NUCLEOTIDE SEQUENCE [LARGE SCALE GENOMIC DNA]</scope>
    <source>
        <strain evidence="2 3">KUS-F28377</strain>
    </source>
</reference>
<gene>
    <name evidence="2" type="ORF">A0J61_08262</name>
</gene>
<feature type="region of interest" description="Disordered" evidence="1">
    <location>
        <begin position="1"/>
        <end position="26"/>
    </location>
</feature>
<dbReference type="Proteomes" id="UP000093000">
    <property type="component" value="Unassembled WGS sequence"/>
</dbReference>
<organism evidence="2 3">
    <name type="scientific">Choanephora cucurbitarum</name>
    <dbReference type="NCBI Taxonomy" id="101091"/>
    <lineage>
        <taxon>Eukaryota</taxon>
        <taxon>Fungi</taxon>
        <taxon>Fungi incertae sedis</taxon>
        <taxon>Mucoromycota</taxon>
        <taxon>Mucoromycotina</taxon>
        <taxon>Mucoromycetes</taxon>
        <taxon>Mucorales</taxon>
        <taxon>Mucorineae</taxon>
        <taxon>Choanephoraceae</taxon>
        <taxon>Choanephoroideae</taxon>
        <taxon>Choanephora</taxon>
    </lineage>
</organism>
<proteinExistence type="predicted"/>
<dbReference type="STRING" id="101091.A0A1C7N3P6"/>
<name>A0A1C7N3P6_9FUNG</name>
<feature type="region of interest" description="Disordered" evidence="1">
    <location>
        <begin position="47"/>
        <end position="83"/>
    </location>
</feature>
<feature type="compositionally biased region" description="Polar residues" evidence="1">
    <location>
        <begin position="274"/>
        <end position="313"/>
    </location>
</feature>
<sequence length="329" mass="36833">MPFFQSKQTISLSAEEGEENSGRPALYKRSSSRWFIPCCSPASFLTSQTGAIQLPEDPSDSEDEQPLPHSISNYQELPAPSKNVFLQNQNNLSRNPFARASDASPSRIENGPKSTQEFVNETLSVTEEEEEVITEAAEELADVSAFDASKYENEPDWTEVYEEEEEEALVDTASSDTQIKTFPKVEEKVPQIEVLHHLPLTRLSKEIPPALIHEHQKSMYGEESVLSPTNENADANHLIHINTSEQRTRLNNRFSMPEEDYQALRKEGERQKRSSGTISEPLSFDHTVSAQSEVSKPMTEQTSTSVEAGSSLVNKRPDDPLTSVEMESD</sequence>
<accession>A0A1C7N3P6</accession>